<name>A0A432W5F8_9GAMM</name>
<sequence length="150" mass="16645">MMKTLSTTLALATLLVSGSALSVERAEDCVLLEQRAPVELELETGNGYANCFRITDIEEEVELHITAMSETDYKHQVKVYELNPGSRVEALGTYESNDKSVTQVAVPKTDKDLAFSIVPTSSQSTNKSLKVHYLHMGESPQVIVEMYEIF</sequence>
<dbReference type="AlphaFoldDB" id="A0A432W5F8"/>
<feature type="signal peptide" evidence="1">
    <location>
        <begin position="1"/>
        <end position="22"/>
    </location>
</feature>
<feature type="chain" id="PRO_5019326667" evidence="1">
    <location>
        <begin position="23"/>
        <end position="150"/>
    </location>
</feature>
<proteinExistence type="predicted"/>
<dbReference type="Proteomes" id="UP000288293">
    <property type="component" value="Unassembled WGS sequence"/>
</dbReference>
<dbReference type="OrthoDB" id="9980489at2"/>
<keyword evidence="1" id="KW-0732">Signal</keyword>
<evidence type="ECO:0000256" key="1">
    <source>
        <dbReference type="SAM" id="SignalP"/>
    </source>
</evidence>
<gene>
    <name evidence="2" type="ORF">CWE09_00790</name>
</gene>
<dbReference type="EMBL" id="PIPL01000001">
    <property type="protein sequence ID" value="RUO25305.1"/>
    <property type="molecule type" value="Genomic_DNA"/>
</dbReference>
<protein>
    <submittedName>
        <fullName evidence="2">Uncharacterized protein</fullName>
    </submittedName>
</protein>
<evidence type="ECO:0000313" key="2">
    <source>
        <dbReference type="EMBL" id="RUO25305.1"/>
    </source>
</evidence>
<comment type="caution">
    <text evidence="2">The sequence shown here is derived from an EMBL/GenBank/DDBJ whole genome shotgun (WGS) entry which is preliminary data.</text>
</comment>
<organism evidence="2 3">
    <name type="scientific">Aliidiomarina minuta</name>
    <dbReference type="NCBI Taxonomy" id="880057"/>
    <lineage>
        <taxon>Bacteria</taxon>
        <taxon>Pseudomonadati</taxon>
        <taxon>Pseudomonadota</taxon>
        <taxon>Gammaproteobacteria</taxon>
        <taxon>Alteromonadales</taxon>
        <taxon>Idiomarinaceae</taxon>
        <taxon>Aliidiomarina</taxon>
    </lineage>
</organism>
<evidence type="ECO:0000313" key="3">
    <source>
        <dbReference type="Proteomes" id="UP000288293"/>
    </source>
</evidence>
<keyword evidence="3" id="KW-1185">Reference proteome</keyword>
<reference evidence="2 3" key="1">
    <citation type="journal article" date="2011" name="Front. Microbiol.">
        <title>Genomic signatures of strain selection and enhancement in Bacillus atrophaeus var. globigii, a historical biowarfare simulant.</title>
        <authorList>
            <person name="Gibbons H.S."/>
            <person name="Broomall S.M."/>
            <person name="McNew L.A."/>
            <person name="Daligault H."/>
            <person name="Chapman C."/>
            <person name="Bruce D."/>
            <person name="Karavis M."/>
            <person name="Krepps M."/>
            <person name="McGregor P.A."/>
            <person name="Hong C."/>
            <person name="Park K.H."/>
            <person name="Akmal A."/>
            <person name="Feldman A."/>
            <person name="Lin J.S."/>
            <person name="Chang W.E."/>
            <person name="Higgs B.W."/>
            <person name="Demirev P."/>
            <person name="Lindquist J."/>
            <person name="Liem A."/>
            <person name="Fochler E."/>
            <person name="Read T.D."/>
            <person name="Tapia R."/>
            <person name="Johnson S."/>
            <person name="Bishop-Lilly K.A."/>
            <person name="Detter C."/>
            <person name="Han C."/>
            <person name="Sozhamannan S."/>
            <person name="Rosenzweig C.N."/>
            <person name="Skowronski E.W."/>
        </authorList>
    </citation>
    <scope>NUCLEOTIDE SEQUENCE [LARGE SCALE GENOMIC DNA]</scope>
    <source>
        <strain evidence="2 3">MLST1</strain>
    </source>
</reference>
<accession>A0A432W5F8</accession>
<dbReference type="RefSeq" id="WP_126802003.1">
    <property type="nucleotide sequence ID" value="NZ_PIPL01000001.1"/>
</dbReference>